<dbReference type="CDD" id="cd13585">
    <property type="entry name" value="PBP2_TMBP_like"/>
    <property type="match status" value="1"/>
</dbReference>
<dbReference type="PANTHER" id="PTHR43649">
    <property type="entry name" value="ARABINOSE-BINDING PROTEIN-RELATED"/>
    <property type="match status" value="1"/>
</dbReference>
<keyword evidence="6" id="KW-0812">Transmembrane</keyword>
<gene>
    <name evidence="7" type="ORF">PBV87_10725</name>
</gene>
<feature type="transmembrane region" description="Helical" evidence="6">
    <location>
        <begin position="12"/>
        <end position="33"/>
    </location>
</feature>
<evidence type="ECO:0000256" key="1">
    <source>
        <dbReference type="ARBA" id="ARBA00022475"/>
    </source>
</evidence>
<dbReference type="AlphaFoldDB" id="A0AA42DNV4"/>
<keyword evidence="3 6" id="KW-0472">Membrane</keyword>
<dbReference type="Proteomes" id="UP001169242">
    <property type="component" value="Unassembled WGS sequence"/>
</dbReference>
<protein>
    <submittedName>
        <fullName evidence="7">Sugar ABC transporter substrate-binding protein</fullName>
    </submittedName>
</protein>
<evidence type="ECO:0000256" key="2">
    <source>
        <dbReference type="ARBA" id="ARBA00022729"/>
    </source>
</evidence>
<dbReference type="RefSeq" id="WP_271012259.1">
    <property type="nucleotide sequence ID" value="NZ_JAQIFT010000043.1"/>
</dbReference>
<accession>A0AA42DNV4</accession>
<organism evidence="7 8">
    <name type="scientific">Holtiella tumoricola</name>
    <dbReference type="NCBI Taxonomy" id="3018743"/>
    <lineage>
        <taxon>Bacteria</taxon>
        <taxon>Bacillati</taxon>
        <taxon>Bacillota</taxon>
        <taxon>Clostridia</taxon>
        <taxon>Lachnospirales</taxon>
        <taxon>Cellulosilyticaceae</taxon>
        <taxon>Holtiella</taxon>
    </lineage>
</organism>
<keyword evidence="8" id="KW-1185">Reference proteome</keyword>
<dbReference type="InterPro" id="IPR006059">
    <property type="entry name" value="SBP"/>
</dbReference>
<dbReference type="SUPFAM" id="SSF53850">
    <property type="entry name" value="Periplasmic binding protein-like II"/>
    <property type="match status" value="1"/>
</dbReference>
<evidence type="ECO:0000256" key="5">
    <source>
        <dbReference type="ARBA" id="ARBA00023288"/>
    </source>
</evidence>
<comment type="caution">
    <text evidence="7">The sequence shown here is derived from an EMBL/GenBank/DDBJ whole genome shotgun (WGS) entry which is preliminary data.</text>
</comment>
<dbReference type="InterPro" id="IPR050490">
    <property type="entry name" value="Bact_solute-bd_prot1"/>
</dbReference>
<name>A0AA42DNV4_9FIRM</name>
<keyword evidence="4" id="KW-0564">Palmitate</keyword>
<evidence type="ECO:0000313" key="8">
    <source>
        <dbReference type="Proteomes" id="UP001169242"/>
    </source>
</evidence>
<evidence type="ECO:0000256" key="6">
    <source>
        <dbReference type="SAM" id="Phobius"/>
    </source>
</evidence>
<dbReference type="Pfam" id="PF01547">
    <property type="entry name" value="SBP_bac_1"/>
    <property type="match status" value="1"/>
</dbReference>
<dbReference type="PANTHER" id="PTHR43649:SF33">
    <property type="entry name" value="POLYGALACTURONAN_RHAMNOGALACTURONAN-BINDING PROTEIN YTCQ"/>
    <property type="match status" value="1"/>
</dbReference>
<keyword evidence="5" id="KW-0449">Lipoprotein</keyword>
<dbReference type="Gene3D" id="3.40.190.10">
    <property type="entry name" value="Periplasmic binding protein-like II"/>
    <property type="match status" value="1"/>
</dbReference>
<keyword evidence="2" id="KW-0732">Signal</keyword>
<keyword evidence="1" id="KW-1003">Cell membrane</keyword>
<evidence type="ECO:0000256" key="3">
    <source>
        <dbReference type="ARBA" id="ARBA00023136"/>
    </source>
</evidence>
<dbReference type="EMBL" id="JAQIFT010000043">
    <property type="protein sequence ID" value="MDA3731953.1"/>
    <property type="molecule type" value="Genomic_DNA"/>
</dbReference>
<keyword evidence="6" id="KW-1133">Transmembrane helix</keyword>
<evidence type="ECO:0000256" key="4">
    <source>
        <dbReference type="ARBA" id="ARBA00023139"/>
    </source>
</evidence>
<sequence length="442" mass="50424">MTKYKEDKKRWKCTFFVTIVVIICSIGGLGYLANKPIVLEFGMFVGSNWDVANANSYQIIDKVIAEFEKEHPGVKVHYTGGIRKTDYAEWFAQKILKGETPDVAMILSDDFDKLVSLGVIQNLDELIKNDRSFDTNKFYESALNIGVYEDNQYALPYEVVPMLMFVNKSLLKQEGFLVPEDNWTWDDLYTICSKITKDTDGDGIIDQFGTYNYGWTELLYSNGGQLFNQEGSQVYLTDQKVIDSIKFLKKLLELNKGVKVTQNDFDAGKVAFMPLSFAEYRTYKTYPYKMNKYTTFKWDCITMPAGENGSNLSEVNALLMGISSQSKHKALAWELLKMFTYNEAFQMDIFRYSQGASPLKKVTGSKKTEQILREDTDDGEKVIDTGVLNHVIENGVSTPKFPQYRQSMALATGEVDKILSEEKDVENTLKITQRTIESLLQK</sequence>
<reference evidence="7" key="1">
    <citation type="journal article" date="2023" name="Int. J. Syst. Evol. Microbiol.">
        <title>&lt;i&gt;Holtiella tumoricola&lt;/i&gt; gen. nov. sp. nov., isolated from a human clinical sample.</title>
        <authorList>
            <person name="Allen-Vercoe E."/>
            <person name="Daigneault M.C."/>
            <person name="Vancuren S.J."/>
            <person name="Cochrane K."/>
            <person name="O'Neal L.L."/>
            <person name="Sankaranarayanan K."/>
            <person name="Lawson P.A."/>
        </authorList>
    </citation>
    <scope>NUCLEOTIDE SEQUENCE</scope>
    <source>
        <strain evidence="7">CC70A</strain>
    </source>
</reference>
<proteinExistence type="predicted"/>
<evidence type="ECO:0000313" key="7">
    <source>
        <dbReference type="EMBL" id="MDA3731953.1"/>
    </source>
</evidence>